<dbReference type="Proteomes" id="UP000198307">
    <property type="component" value="Unassembled WGS sequence"/>
</dbReference>
<accession>A0A239PMU7</accession>
<dbReference type="EMBL" id="FZQB01000001">
    <property type="protein sequence ID" value="SNT68683.1"/>
    <property type="molecule type" value="Genomic_DNA"/>
</dbReference>
<dbReference type="AlphaFoldDB" id="A0A239PMU7"/>
<protein>
    <submittedName>
        <fullName evidence="1">Uncharacterized protein</fullName>
    </submittedName>
</protein>
<dbReference type="InterPro" id="IPR045514">
    <property type="entry name" value="DUF6478"/>
</dbReference>
<sequence length="261" mass="29264">MAELGLKRLSQMVRDRAATEWARQTEKLSRSQRRPAPELMDEAADLHRTLSRFLQLSDSRVSRAGSRADLLDLPSGTDWHWRPLCLRGRLTPTALAAPKTARRLGDELAIYHDCSHRALILRQIRNRRATDVAAYGLALEVMGFSGSYLSLSLDLPSEVGQGLGKHNVLRLDAQLGAERDITVYGRLNIAQGPNTETVLRQLGEPISGQNCQRVAEFDLGYVDLNRRPVDKVWLDLIFEAPYMNAVTLSDALLSRHVRAEM</sequence>
<evidence type="ECO:0000313" key="2">
    <source>
        <dbReference type="Proteomes" id="UP000198307"/>
    </source>
</evidence>
<evidence type="ECO:0000313" key="1">
    <source>
        <dbReference type="EMBL" id="SNT68683.1"/>
    </source>
</evidence>
<dbReference type="OrthoDB" id="7827015at2"/>
<organism evidence="1 2">
    <name type="scientific">Paracoccus seriniphilus</name>
    <dbReference type="NCBI Taxonomy" id="184748"/>
    <lineage>
        <taxon>Bacteria</taxon>
        <taxon>Pseudomonadati</taxon>
        <taxon>Pseudomonadota</taxon>
        <taxon>Alphaproteobacteria</taxon>
        <taxon>Rhodobacterales</taxon>
        <taxon>Paracoccaceae</taxon>
        <taxon>Paracoccus</taxon>
    </lineage>
</organism>
<dbReference type="Pfam" id="PF20086">
    <property type="entry name" value="DUF6478"/>
    <property type="match status" value="1"/>
</dbReference>
<gene>
    <name evidence="1" type="ORF">SAMN05444959_101242</name>
</gene>
<proteinExistence type="predicted"/>
<reference evidence="1 2" key="1">
    <citation type="submission" date="2017-07" db="EMBL/GenBank/DDBJ databases">
        <authorList>
            <person name="Sun Z.S."/>
            <person name="Albrecht U."/>
            <person name="Echele G."/>
            <person name="Lee C.C."/>
        </authorList>
    </citation>
    <scope>NUCLEOTIDE SEQUENCE [LARGE SCALE GENOMIC DNA]</scope>
    <source>
        <strain evidence="1 2">DSM 14827</strain>
    </source>
</reference>
<keyword evidence="2" id="KW-1185">Reference proteome</keyword>
<dbReference type="RefSeq" id="WP_089342587.1">
    <property type="nucleotide sequence ID" value="NZ_CP067129.1"/>
</dbReference>
<name>A0A239PMU7_9RHOB</name>